<organism evidence="1 2">
    <name type="scientific">Cohnella hashimotonis</name>
    <dbReference type="NCBI Taxonomy" id="2826895"/>
    <lineage>
        <taxon>Bacteria</taxon>
        <taxon>Bacillati</taxon>
        <taxon>Bacillota</taxon>
        <taxon>Bacilli</taxon>
        <taxon>Bacillales</taxon>
        <taxon>Paenibacillaceae</taxon>
        <taxon>Cohnella</taxon>
    </lineage>
</organism>
<dbReference type="EMBL" id="JAGRPV010000001">
    <property type="protein sequence ID" value="MDI4647487.1"/>
    <property type="molecule type" value="Genomic_DNA"/>
</dbReference>
<proteinExistence type="predicted"/>
<reference evidence="1" key="1">
    <citation type="submission" date="2023-04" db="EMBL/GenBank/DDBJ databases">
        <title>Comparative genomic analysis of Cohnella hashimotonis sp. nov., isolated from the International Space Station.</title>
        <authorList>
            <person name="Venkateswaran K."/>
            <person name="Simpson A."/>
        </authorList>
    </citation>
    <scope>NUCLEOTIDE SEQUENCE</scope>
    <source>
        <strain evidence="1">F6_2S_P_1</strain>
    </source>
</reference>
<protein>
    <submittedName>
        <fullName evidence="1">Phosphotransferase</fullName>
    </submittedName>
</protein>
<evidence type="ECO:0000313" key="2">
    <source>
        <dbReference type="Proteomes" id="UP001161691"/>
    </source>
</evidence>
<dbReference type="PANTHER" id="PTHR21310:SF15">
    <property type="entry name" value="AMINOGLYCOSIDE PHOSPHOTRANSFERASE DOMAIN-CONTAINING PROTEIN"/>
    <property type="match status" value="1"/>
</dbReference>
<gene>
    <name evidence="1" type="ORF">KB449_21130</name>
</gene>
<dbReference type="InterPro" id="IPR051678">
    <property type="entry name" value="AGP_Transferase"/>
</dbReference>
<dbReference type="RefSeq" id="WP_282910250.1">
    <property type="nucleotide sequence ID" value="NZ_JAGRPV010000001.1"/>
</dbReference>
<name>A0ABT6TNT2_9BACL</name>
<dbReference type="Proteomes" id="UP001161691">
    <property type="component" value="Unassembled WGS sequence"/>
</dbReference>
<comment type="caution">
    <text evidence="1">The sequence shown here is derived from an EMBL/GenBank/DDBJ whole genome shotgun (WGS) entry which is preliminary data.</text>
</comment>
<accession>A0ABT6TNT2</accession>
<keyword evidence="2" id="KW-1185">Reference proteome</keyword>
<dbReference type="SUPFAM" id="SSF56112">
    <property type="entry name" value="Protein kinase-like (PK-like)"/>
    <property type="match status" value="1"/>
</dbReference>
<dbReference type="PANTHER" id="PTHR21310">
    <property type="entry name" value="AMINOGLYCOSIDE PHOSPHOTRANSFERASE-RELATED-RELATED"/>
    <property type="match status" value="1"/>
</dbReference>
<evidence type="ECO:0000313" key="1">
    <source>
        <dbReference type="EMBL" id="MDI4647487.1"/>
    </source>
</evidence>
<dbReference type="InterPro" id="IPR011009">
    <property type="entry name" value="Kinase-like_dom_sf"/>
</dbReference>
<sequence>MDDLQFLFQDPILRQTELNPGYDDHASDVWLVQTEREEVVVRSTRMRGLPDNDFWFGCSRLFGINPRHVDELAAINRALRLFTSIPVPQVIRKGSLNGREYLVVEKLQGSTCRSFIGLPSTALADLGTGIASLHRFRSDWAGTISGSHQTARSDFHDALIHTMIELVDNFYSEHQRIRQLLPSIIAMVKKLPVPSHFTFVLIDMDPTQFLTNGSELTGLVDTEVYALAPREFDFIGLEYVLDELSAKYFKQAYAQRLALPNLESYRLPYRFFYRLLRVQGSVDVDEWLNHPVRFK</sequence>